<accession>A0ABQ0DVM0</accession>
<evidence type="ECO:0000313" key="2">
    <source>
        <dbReference type="Proteomes" id="UP001628156"/>
    </source>
</evidence>
<keyword evidence="2" id="KW-1185">Reference proteome</keyword>
<organism evidence="1 2">
    <name type="scientific">Entamoeba nuttalli</name>
    <dbReference type="NCBI Taxonomy" id="412467"/>
    <lineage>
        <taxon>Eukaryota</taxon>
        <taxon>Amoebozoa</taxon>
        <taxon>Evosea</taxon>
        <taxon>Archamoebae</taxon>
        <taxon>Mastigamoebida</taxon>
        <taxon>Entamoebidae</taxon>
        <taxon>Entamoeba</taxon>
    </lineage>
</organism>
<dbReference type="EMBL" id="BAAFRS010000309">
    <property type="protein sequence ID" value="GAB1226904.1"/>
    <property type="molecule type" value="Genomic_DNA"/>
</dbReference>
<dbReference type="Proteomes" id="UP001628156">
    <property type="component" value="Unassembled WGS sequence"/>
</dbReference>
<comment type="caution">
    <text evidence="1">The sequence shown here is derived from an EMBL/GenBank/DDBJ whole genome shotgun (WGS) entry which is preliminary data.</text>
</comment>
<proteinExistence type="predicted"/>
<protein>
    <submittedName>
        <fullName evidence="1">Uncharacterized protein</fullName>
    </submittedName>
</protein>
<name>A0ABQ0DVM0_9EUKA</name>
<gene>
    <name evidence="1" type="ORF">ENUP19_0309G0001</name>
</gene>
<sequence>MPNYTQRIKMVRKVFDNYCTLVKPEYGEYYWVAKVKMKKTENEWTTLAQSSKQHWKTVKEGVIKRMKELECAMKISTLIDGVKKETKRKTSKLYKQIITQEIIEATLEPISYHIGSVYVGKKCPKDKNEEVRNAILQFAIEKQKFTQQELRTHLQSMKFNGSNEIIH</sequence>
<reference evidence="1 2" key="1">
    <citation type="journal article" date="2019" name="PLoS Negl. Trop. Dis.">
        <title>Whole genome sequencing of Entamoeba nuttalli reveals mammalian host-related molecular signatures and a novel octapeptide-repeat surface protein.</title>
        <authorList>
            <person name="Tanaka M."/>
            <person name="Makiuchi T."/>
            <person name="Komiyama T."/>
            <person name="Shiina T."/>
            <person name="Osaki K."/>
            <person name="Tachibana H."/>
        </authorList>
    </citation>
    <scope>NUCLEOTIDE SEQUENCE [LARGE SCALE GENOMIC DNA]</scope>
    <source>
        <strain evidence="1 2">P19-061405</strain>
    </source>
</reference>
<evidence type="ECO:0000313" key="1">
    <source>
        <dbReference type="EMBL" id="GAB1226904.1"/>
    </source>
</evidence>